<comment type="caution">
    <text evidence="1">The sequence shown here is derived from an EMBL/GenBank/DDBJ whole genome shotgun (WGS) entry which is preliminary data.</text>
</comment>
<dbReference type="AlphaFoldDB" id="A0A813GPT9"/>
<gene>
    <name evidence="1" type="ORF">PGLA1383_LOCUS45390</name>
</gene>
<sequence>MASERHRPPDGQRLRLCGTALATTLLAVPLGMSAAVQPRMHRSFLQGGATEAPQFRASTAVSSSCPTPSASWTCRGPVDAPSTSGLRFAAVLGGGAAALGAVALRPRRRNFVALGLPPRGALSAELTARHARREPSAVLPGDLEEGWEEVPSAELEAMMSELRGLEASKPRKAEGLDFVRHDSTEDDPGAAIEGAVDVRNIERSGQEQRQTQAAVGVGGGGGGVVPSLSLEAPFLTEDILESFDRQCVSTELLENLRHREEQVLHAFRGGSASPLPTLVRQACLRFLAHLVQQKNMHQRSWFPAVGLFDSVCSRAEGGRIELLPATCVNLVRVVRKLDSAIYEDYGSGWSSLTAPLSGWLTSAGYEVPEMTEEFLRLHEQVVLKELNWQVEVPTLLHFSSAYATRFNLLSGGEYMPSLCWVENQSMIFARLLVMRQDLALGLLSLGLVGARLLPLSLLRPEETAAADWELMYAQSQPSSIIPSCALTPQQASTGSTDAETWLCFRRSGSERNGSPELCSGGDEADLPPVSYQQDLRSGTMATAPVVIGAVGTDALMPAAAGSGGGGVQQLNSAKVNAADSVADVPKQMQMVSWQDAVLSVGGFAIFANGTDYQYKLPFTFQSMGKLSRIDRRLLCCDKTICSCLNKQGAMAPAHMDMIDQDTGEQVRYQREKPRCCGLIKPRMLVYHNGQKQGSLAKTTRIFNRCHTCMEDLRNQEIQVLSLHDENGELVGNTVRPGAGCCLTMYPSLPMRCMPIRIAGSNAGAFVCVACTMEAWPSPDRCTGMPFPFHVLNGQVGWGCIPHGCLSCDPICCQSCVRGPKPFYRAVGFPLVCFCCPLKTCCISCPMISLKRSELPITSTFRYEDMDIKFPNREERGRVQFQFRGNSPSAYTHDASNPFNAVMSLPGGQKVGILASAIMMARSYSFGLPEPLLEGVPVTGQGPDFDGWVISFNTKEILALEACLDEHNLVVQDCQLNDTSLKGYTLFKIGYSTKGGNIGIFSWGGTEVRKPVSVMNKVETSSIIANGKKNVDAITWKLCFYMMDPEQEILTRRTGGVDKTFKDWHITAGLQEVSLECTCVRVCKFPFSCTRHESRLCQAGLGKTVFKQMVVGHFSYQNHCLNMFKQ</sequence>
<reference evidence="1" key="1">
    <citation type="submission" date="2021-02" db="EMBL/GenBank/DDBJ databases">
        <authorList>
            <person name="Dougan E. K."/>
            <person name="Rhodes N."/>
            <person name="Thang M."/>
            <person name="Chan C."/>
        </authorList>
    </citation>
    <scope>NUCLEOTIDE SEQUENCE</scope>
</reference>
<accession>A0A813GPT9</accession>
<protein>
    <submittedName>
        <fullName evidence="1">Uncharacterized protein</fullName>
    </submittedName>
</protein>
<proteinExistence type="predicted"/>
<dbReference type="Proteomes" id="UP000654075">
    <property type="component" value="Unassembled WGS sequence"/>
</dbReference>
<evidence type="ECO:0000313" key="1">
    <source>
        <dbReference type="EMBL" id="CAE8628788.1"/>
    </source>
</evidence>
<dbReference type="EMBL" id="CAJNNV010029493">
    <property type="protein sequence ID" value="CAE8628788.1"/>
    <property type="molecule type" value="Genomic_DNA"/>
</dbReference>
<name>A0A813GPT9_POLGL</name>
<evidence type="ECO:0000313" key="2">
    <source>
        <dbReference type="Proteomes" id="UP000654075"/>
    </source>
</evidence>
<keyword evidence="2" id="KW-1185">Reference proteome</keyword>
<organism evidence="1 2">
    <name type="scientific">Polarella glacialis</name>
    <name type="common">Dinoflagellate</name>
    <dbReference type="NCBI Taxonomy" id="89957"/>
    <lineage>
        <taxon>Eukaryota</taxon>
        <taxon>Sar</taxon>
        <taxon>Alveolata</taxon>
        <taxon>Dinophyceae</taxon>
        <taxon>Suessiales</taxon>
        <taxon>Suessiaceae</taxon>
        <taxon>Polarella</taxon>
    </lineage>
</organism>